<keyword evidence="3" id="KW-1185">Reference proteome</keyword>
<comment type="caution">
    <text evidence="2">The sequence shown here is derived from an EMBL/GenBank/DDBJ whole genome shotgun (WGS) entry which is preliminary data.</text>
</comment>
<sequence length="68" mass="7797">MQTALFWLVLFLSFTSALLSLFFILSIYRMFVEDGAFHDRRTRTGCLPGGFFVIVCVLCHLGSRCCIR</sequence>
<feature type="transmembrane region" description="Helical" evidence="1">
    <location>
        <begin position="6"/>
        <end position="32"/>
    </location>
</feature>
<gene>
    <name evidence="2" type="ORF">BDP81DRAFT_419366</name>
</gene>
<reference evidence="2" key="1">
    <citation type="submission" date="2021-06" db="EMBL/GenBank/DDBJ databases">
        <title>Comparative genomics, transcriptomics and evolutionary studies reveal genomic signatures of adaptation to plant cell wall in hemibiotrophic fungi.</title>
        <authorList>
            <consortium name="DOE Joint Genome Institute"/>
            <person name="Baroncelli R."/>
            <person name="Diaz J.F."/>
            <person name="Benocci T."/>
            <person name="Peng M."/>
            <person name="Battaglia E."/>
            <person name="Haridas S."/>
            <person name="Andreopoulos W."/>
            <person name="Labutti K."/>
            <person name="Pangilinan J."/>
            <person name="Floch G.L."/>
            <person name="Makela M.R."/>
            <person name="Henrissat B."/>
            <person name="Grigoriev I.V."/>
            <person name="Crouch J.A."/>
            <person name="De Vries R.P."/>
            <person name="Sukno S.A."/>
            <person name="Thon M.R."/>
        </authorList>
    </citation>
    <scope>NUCLEOTIDE SEQUENCE</scope>
    <source>
        <strain evidence="2">CBS 102054</strain>
    </source>
</reference>
<keyword evidence="1" id="KW-0472">Membrane</keyword>
<keyword evidence="1" id="KW-1133">Transmembrane helix</keyword>
<feature type="transmembrane region" description="Helical" evidence="1">
    <location>
        <begin position="44"/>
        <end position="63"/>
    </location>
</feature>
<dbReference type="EMBL" id="JAHMHQ010000004">
    <property type="protein sequence ID" value="KAK1640107.1"/>
    <property type="molecule type" value="Genomic_DNA"/>
</dbReference>
<protein>
    <submittedName>
        <fullName evidence="2">Uncharacterized protein</fullName>
    </submittedName>
</protein>
<proteinExistence type="predicted"/>
<dbReference type="AlphaFoldDB" id="A0AAI9ZXM9"/>
<dbReference type="GeneID" id="85474629"/>
<name>A0AAI9ZXM9_9PEZI</name>
<evidence type="ECO:0000313" key="2">
    <source>
        <dbReference type="EMBL" id="KAK1640107.1"/>
    </source>
</evidence>
<evidence type="ECO:0000256" key="1">
    <source>
        <dbReference type="SAM" id="Phobius"/>
    </source>
</evidence>
<evidence type="ECO:0000313" key="3">
    <source>
        <dbReference type="Proteomes" id="UP001243989"/>
    </source>
</evidence>
<feature type="non-terminal residue" evidence="2">
    <location>
        <position position="68"/>
    </location>
</feature>
<organism evidence="2 3">
    <name type="scientific">Colletotrichum phormii</name>
    <dbReference type="NCBI Taxonomy" id="359342"/>
    <lineage>
        <taxon>Eukaryota</taxon>
        <taxon>Fungi</taxon>
        <taxon>Dikarya</taxon>
        <taxon>Ascomycota</taxon>
        <taxon>Pezizomycotina</taxon>
        <taxon>Sordariomycetes</taxon>
        <taxon>Hypocreomycetidae</taxon>
        <taxon>Glomerellales</taxon>
        <taxon>Glomerellaceae</taxon>
        <taxon>Colletotrichum</taxon>
        <taxon>Colletotrichum acutatum species complex</taxon>
    </lineage>
</organism>
<accession>A0AAI9ZXM9</accession>
<dbReference type="Proteomes" id="UP001243989">
    <property type="component" value="Unassembled WGS sequence"/>
</dbReference>
<dbReference type="RefSeq" id="XP_060448714.1">
    <property type="nucleotide sequence ID" value="XM_060589767.1"/>
</dbReference>
<keyword evidence="1" id="KW-0812">Transmembrane</keyword>